<dbReference type="InterPro" id="IPR010985">
    <property type="entry name" value="Ribbon_hlx_hlx"/>
</dbReference>
<dbReference type="InterPro" id="IPR035069">
    <property type="entry name" value="TTHA1013/TTHA0281-like"/>
</dbReference>
<proteinExistence type="predicted"/>
<dbReference type="RefSeq" id="WP_077081937.1">
    <property type="nucleotide sequence ID" value="NZ_FUEZ01000004.1"/>
</dbReference>
<dbReference type="OrthoDB" id="5297106at2"/>
<organism evidence="1 2">
    <name type="scientific">Mycobacterium numidiamassiliense</name>
    <dbReference type="NCBI Taxonomy" id="1841861"/>
    <lineage>
        <taxon>Bacteria</taxon>
        <taxon>Bacillati</taxon>
        <taxon>Actinomycetota</taxon>
        <taxon>Actinomycetes</taxon>
        <taxon>Mycobacteriales</taxon>
        <taxon>Mycobacteriaceae</taxon>
        <taxon>Mycobacterium</taxon>
    </lineage>
</organism>
<reference evidence="1 2" key="1">
    <citation type="submission" date="2017-01" db="EMBL/GenBank/DDBJ databases">
        <authorList>
            <consortium name="Urmite Genomes"/>
        </authorList>
    </citation>
    <scope>NUCLEOTIDE SEQUENCE [LARGE SCALE GENOMIC DNA]</scope>
    <source>
        <strain evidence="1 2">AB215</strain>
    </source>
</reference>
<dbReference type="Gene3D" id="3.30.160.250">
    <property type="match status" value="1"/>
</dbReference>
<dbReference type="STRING" id="1841861.GCA_900157365_00638"/>
<dbReference type="InterPro" id="IPR008651">
    <property type="entry name" value="Uncharacterised_HicB"/>
</dbReference>
<dbReference type="SUPFAM" id="SSF47598">
    <property type="entry name" value="Ribbon-helix-helix"/>
    <property type="match status" value="1"/>
</dbReference>
<dbReference type="Pfam" id="PF05534">
    <property type="entry name" value="HicB"/>
    <property type="match status" value="1"/>
</dbReference>
<dbReference type="AlphaFoldDB" id="A0A2U3P8W8"/>
<evidence type="ECO:0000313" key="2">
    <source>
        <dbReference type="Proteomes" id="UP000240424"/>
    </source>
</evidence>
<accession>A0A2U3P8W8</accession>
<sequence>MNRYTYRAEWCPEQGEYVVRCIELPWLSQWAPTLQEATAAAERAVDELITERQADGEQLPAPIPERQYSGKFVVRTSPALHARLVIEAAEQNVSMNQWVVQKLSGRVDQRLGDLFDFD</sequence>
<protein>
    <submittedName>
        <fullName evidence="1">Predicted nuclease of the RNAse H fold, HicB family</fullName>
    </submittedName>
</protein>
<evidence type="ECO:0000313" key="1">
    <source>
        <dbReference type="EMBL" id="SPM40125.1"/>
    </source>
</evidence>
<keyword evidence="2" id="KW-1185">Reference proteome</keyword>
<dbReference type="Gene3D" id="1.10.1220.10">
    <property type="entry name" value="Met repressor-like"/>
    <property type="match status" value="1"/>
</dbReference>
<dbReference type="InterPro" id="IPR013321">
    <property type="entry name" value="Arc_rbn_hlx_hlx"/>
</dbReference>
<dbReference type="SUPFAM" id="SSF143100">
    <property type="entry name" value="TTHA1013/TTHA0281-like"/>
    <property type="match status" value="1"/>
</dbReference>
<dbReference type="Proteomes" id="UP000240424">
    <property type="component" value="Unassembled WGS sequence"/>
</dbReference>
<name>A0A2U3P8W8_9MYCO</name>
<gene>
    <name evidence="1" type="ORF">MNAB215_2321</name>
</gene>
<dbReference type="EMBL" id="FUEZ01000004">
    <property type="protein sequence ID" value="SPM40125.1"/>
    <property type="molecule type" value="Genomic_DNA"/>
</dbReference>
<dbReference type="GO" id="GO:0006355">
    <property type="term" value="P:regulation of DNA-templated transcription"/>
    <property type="evidence" value="ECO:0007669"/>
    <property type="project" value="InterPro"/>
</dbReference>